<keyword evidence="1" id="KW-0472">Membrane</keyword>
<evidence type="ECO:0000313" key="3">
    <source>
        <dbReference type="Proteomes" id="UP001500582"/>
    </source>
</evidence>
<feature type="transmembrane region" description="Helical" evidence="1">
    <location>
        <begin position="12"/>
        <end position="36"/>
    </location>
</feature>
<evidence type="ECO:0000256" key="1">
    <source>
        <dbReference type="SAM" id="Phobius"/>
    </source>
</evidence>
<accession>A0ABP8GJV3</accession>
<organism evidence="2 3">
    <name type="scientific">Mucilaginibacter gynuensis</name>
    <dbReference type="NCBI Taxonomy" id="1302236"/>
    <lineage>
        <taxon>Bacteria</taxon>
        <taxon>Pseudomonadati</taxon>
        <taxon>Bacteroidota</taxon>
        <taxon>Sphingobacteriia</taxon>
        <taxon>Sphingobacteriales</taxon>
        <taxon>Sphingobacteriaceae</taxon>
        <taxon>Mucilaginibacter</taxon>
    </lineage>
</organism>
<comment type="caution">
    <text evidence="2">The sequence shown here is derived from an EMBL/GenBank/DDBJ whole genome shotgun (WGS) entry which is preliminary data.</text>
</comment>
<name>A0ABP8GJV3_9SPHI</name>
<proteinExistence type="predicted"/>
<sequence length="90" mass="10551">MPNNSFFMLYYIYLINVRLMILGAGKYIAFLFTPYINCITPCKNMDTVWGDEWWGSGFQVRVLGEDYKCHAELVSASHEQSKHFAYLRLL</sequence>
<gene>
    <name evidence="2" type="ORF">GCM10023149_28010</name>
</gene>
<keyword evidence="1" id="KW-1133">Transmembrane helix</keyword>
<evidence type="ECO:0000313" key="2">
    <source>
        <dbReference type="EMBL" id="GAA4325577.1"/>
    </source>
</evidence>
<keyword evidence="3" id="KW-1185">Reference proteome</keyword>
<keyword evidence="1" id="KW-0812">Transmembrane</keyword>
<protein>
    <submittedName>
        <fullName evidence="2">Uncharacterized protein</fullName>
    </submittedName>
</protein>
<reference evidence="3" key="1">
    <citation type="journal article" date="2019" name="Int. J. Syst. Evol. Microbiol.">
        <title>The Global Catalogue of Microorganisms (GCM) 10K type strain sequencing project: providing services to taxonomists for standard genome sequencing and annotation.</title>
        <authorList>
            <consortium name="The Broad Institute Genomics Platform"/>
            <consortium name="The Broad Institute Genome Sequencing Center for Infectious Disease"/>
            <person name="Wu L."/>
            <person name="Ma J."/>
        </authorList>
    </citation>
    <scope>NUCLEOTIDE SEQUENCE [LARGE SCALE GENOMIC DNA]</scope>
    <source>
        <strain evidence="3">JCM 17705</strain>
    </source>
</reference>
<dbReference type="Proteomes" id="UP001500582">
    <property type="component" value="Unassembled WGS sequence"/>
</dbReference>
<dbReference type="EMBL" id="BAABFT010000006">
    <property type="protein sequence ID" value="GAA4325577.1"/>
    <property type="molecule type" value="Genomic_DNA"/>
</dbReference>